<protein>
    <submittedName>
        <fullName evidence="2">Uncharacterized protein</fullName>
    </submittedName>
</protein>
<keyword evidence="3" id="KW-1185">Reference proteome</keyword>
<organism evidence="2 3">
    <name type="scientific">Aspergillus nanangensis</name>
    <dbReference type="NCBI Taxonomy" id="2582783"/>
    <lineage>
        <taxon>Eukaryota</taxon>
        <taxon>Fungi</taxon>
        <taxon>Dikarya</taxon>
        <taxon>Ascomycota</taxon>
        <taxon>Pezizomycotina</taxon>
        <taxon>Eurotiomycetes</taxon>
        <taxon>Eurotiomycetidae</taxon>
        <taxon>Eurotiales</taxon>
        <taxon>Aspergillaceae</taxon>
        <taxon>Aspergillus</taxon>
        <taxon>Aspergillus subgen. Circumdati</taxon>
    </lineage>
</organism>
<dbReference type="PANTHER" id="PTHR40257">
    <property type="match status" value="1"/>
</dbReference>
<keyword evidence="1" id="KW-0732">Signal</keyword>
<feature type="chain" id="PRO_5042183796" evidence="1">
    <location>
        <begin position="17"/>
        <end position="289"/>
    </location>
</feature>
<dbReference type="Gene3D" id="3.30.70.100">
    <property type="match status" value="1"/>
</dbReference>
<gene>
    <name evidence="2" type="ORF">FE257_010414</name>
</gene>
<comment type="caution">
    <text evidence="2">The sequence shown here is derived from an EMBL/GenBank/DDBJ whole genome shotgun (WGS) entry which is preliminary data.</text>
</comment>
<dbReference type="PANTHER" id="PTHR40257:SF1">
    <property type="entry name" value="DUF1330 DOMAIN-CONTAINING PROTEIN"/>
    <property type="match status" value="1"/>
</dbReference>
<proteinExistence type="predicted"/>
<reference evidence="2" key="1">
    <citation type="journal article" date="2019" name="Beilstein J. Org. Chem.">
        <title>Nanangenines: drimane sesquiterpenoids as the dominant metabolite cohort of a novel Australian fungus, Aspergillus nanangensis.</title>
        <authorList>
            <person name="Lacey H.J."/>
            <person name="Gilchrist C.L.M."/>
            <person name="Crombie A."/>
            <person name="Kalaitzis J.A."/>
            <person name="Vuong D."/>
            <person name="Rutledge P.J."/>
            <person name="Turner P."/>
            <person name="Pitt J.I."/>
            <person name="Lacey E."/>
            <person name="Chooi Y.H."/>
            <person name="Piggott A.M."/>
        </authorList>
    </citation>
    <scope>NUCLEOTIDE SEQUENCE</scope>
    <source>
        <strain evidence="2">MST-FP2251</strain>
    </source>
</reference>
<reference evidence="2" key="2">
    <citation type="submission" date="2020-02" db="EMBL/GenBank/DDBJ databases">
        <authorList>
            <person name="Gilchrist C.L.M."/>
            <person name="Chooi Y.-H."/>
        </authorList>
    </citation>
    <scope>NUCLEOTIDE SEQUENCE</scope>
    <source>
        <strain evidence="2">MST-FP2251</strain>
    </source>
</reference>
<dbReference type="EMBL" id="VCAU01000065">
    <property type="protein sequence ID" value="KAF9887160.1"/>
    <property type="molecule type" value="Genomic_DNA"/>
</dbReference>
<accession>A0AAD4CIL1</accession>
<evidence type="ECO:0000256" key="1">
    <source>
        <dbReference type="SAM" id="SignalP"/>
    </source>
</evidence>
<feature type="signal peptide" evidence="1">
    <location>
        <begin position="1"/>
        <end position="16"/>
    </location>
</feature>
<dbReference type="Proteomes" id="UP001194746">
    <property type="component" value="Unassembled WGS sequence"/>
</dbReference>
<evidence type="ECO:0000313" key="2">
    <source>
        <dbReference type="EMBL" id="KAF9887160.1"/>
    </source>
</evidence>
<name>A0AAD4CIL1_ASPNN</name>
<sequence>MALITCHLLTVPNSAAFLSALSALPAALRPIYVGEVHHWIHEPTLSTAALTGTGPNMHAWTHLLIHQTASPTSLTLPLDSLAEQVSARWSITAPASDDMLADFAGAKAARSTKLAPPLPLGWSAQDPSGLKAAQPPADLQASLGLASVRLGGERDGPAIGLKDFVAEFGAKHTGPVSMFNLLAYHSGQRSRYFEYIAAFQSSVGVKYGGEGLLAAGVMEWSSRKEEGAQVADPDKNGSAVWEDMALVWYPSLWHFAKMFDDQEYAAVDRAYKQGALKDNPLVVCTEVEL</sequence>
<dbReference type="AlphaFoldDB" id="A0AAD4CIL1"/>
<evidence type="ECO:0000313" key="3">
    <source>
        <dbReference type="Proteomes" id="UP001194746"/>
    </source>
</evidence>